<dbReference type="InterPro" id="IPR050922">
    <property type="entry name" value="LytR/CpsA/Psr_CW_biosynth"/>
</dbReference>
<protein>
    <submittedName>
        <fullName evidence="4">LCP family protein</fullName>
    </submittedName>
</protein>
<sequence>MDGQEQHRRTGHQRKHPVRKTILIILGVLILGVLAYGIWFFVSAKSAIDSTYKSAGETKTAKKVIADQKPLNVLLLGTDTGAFGRDYKGRTDTMIIATINPAKKQTTLTSIPRDTMAEAIGTDSFDFERLNAAYEKGGSKMALKSISTLLNVPLEYYVTINMGGLTKIVTAVGGVDVDVPFTFTYEGIKFTKGKMHLNGKQALAYSRMRYDDPRGDYGRQDRQRQVITSAIQAAASTRTLTNFQSVLQSVSSNMVTNLSFDDMVSIFKDYRGYAENMSSDHLQGVSAMWGEAMIQIAPTSELQRVSDKLREENGLAKETISNQETRQNELNIKNNNFDFKSTNDRQQYIVYSSKSDTTPWDGSDN</sequence>
<reference evidence="5" key="1">
    <citation type="journal article" date="2019" name="Int. J. Syst. Evol. Microbiol.">
        <title>The Global Catalogue of Microorganisms (GCM) 10K type strain sequencing project: providing services to taxonomists for standard genome sequencing and annotation.</title>
        <authorList>
            <consortium name="The Broad Institute Genomics Platform"/>
            <consortium name="The Broad Institute Genome Sequencing Center for Infectious Disease"/>
            <person name="Wu L."/>
            <person name="Ma J."/>
        </authorList>
    </citation>
    <scope>NUCLEOTIDE SEQUENCE [LARGE SCALE GENOMIC DNA]</scope>
    <source>
        <strain evidence="5">CCM 8937</strain>
    </source>
</reference>
<keyword evidence="2" id="KW-0812">Transmembrane</keyword>
<organism evidence="4 5">
    <name type="scientific">Lapidilactobacillus gannanensis</name>
    <dbReference type="NCBI Taxonomy" id="2486002"/>
    <lineage>
        <taxon>Bacteria</taxon>
        <taxon>Bacillati</taxon>
        <taxon>Bacillota</taxon>
        <taxon>Bacilli</taxon>
        <taxon>Lactobacillales</taxon>
        <taxon>Lactobacillaceae</taxon>
        <taxon>Lapidilactobacillus</taxon>
    </lineage>
</organism>
<dbReference type="Proteomes" id="UP001597191">
    <property type="component" value="Unassembled WGS sequence"/>
</dbReference>
<accession>A0ABW4BIV5</accession>
<name>A0ABW4BIV5_9LACO</name>
<keyword evidence="5" id="KW-1185">Reference proteome</keyword>
<dbReference type="Pfam" id="PF03816">
    <property type="entry name" value="LytR_cpsA_psr"/>
    <property type="match status" value="1"/>
</dbReference>
<evidence type="ECO:0000256" key="1">
    <source>
        <dbReference type="ARBA" id="ARBA00006068"/>
    </source>
</evidence>
<evidence type="ECO:0000313" key="5">
    <source>
        <dbReference type="Proteomes" id="UP001597191"/>
    </source>
</evidence>
<evidence type="ECO:0000313" key="4">
    <source>
        <dbReference type="EMBL" id="MFD1410157.1"/>
    </source>
</evidence>
<keyword evidence="2" id="KW-0472">Membrane</keyword>
<comment type="similarity">
    <text evidence="1">Belongs to the LytR/CpsA/Psr (LCP) family.</text>
</comment>
<feature type="transmembrane region" description="Helical" evidence="2">
    <location>
        <begin position="21"/>
        <end position="42"/>
    </location>
</feature>
<dbReference type="PANTHER" id="PTHR33392:SF6">
    <property type="entry name" value="POLYISOPRENYL-TEICHOIC ACID--PEPTIDOGLYCAN TEICHOIC ACID TRANSFERASE TAGU"/>
    <property type="match status" value="1"/>
</dbReference>
<dbReference type="NCBIfam" id="TIGR00350">
    <property type="entry name" value="lytR_cpsA_psr"/>
    <property type="match status" value="1"/>
</dbReference>
<dbReference type="InterPro" id="IPR004474">
    <property type="entry name" value="LytR_CpsA_psr"/>
</dbReference>
<keyword evidence="2" id="KW-1133">Transmembrane helix</keyword>
<gene>
    <name evidence="4" type="ORF">ACFQ4R_00740</name>
</gene>
<dbReference type="PANTHER" id="PTHR33392">
    <property type="entry name" value="POLYISOPRENYL-TEICHOIC ACID--PEPTIDOGLYCAN TEICHOIC ACID TRANSFERASE TAGU"/>
    <property type="match status" value="1"/>
</dbReference>
<dbReference type="RefSeq" id="WP_125651271.1">
    <property type="nucleotide sequence ID" value="NZ_JBHTOH010000009.1"/>
</dbReference>
<evidence type="ECO:0000256" key="2">
    <source>
        <dbReference type="SAM" id="Phobius"/>
    </source>
</evidence>
<feature type="domain" description="Cell envelope-related transcriptional attenuator" evidence="3">
    <location>
        <begin position="90"/>
        <end position="234"/>
    </location>
</feature>
<dbReference type="EMBL" id="JBHTOH010000009">
    <property type="protein sequence ID" value="MFD1410157.1"/>
    <property type="molecule type" value="Genomic_DNA"/>
</dbReference>
<dbReference type="Gene3D" id="3.40.630.190">
    <property type="entry name" value="LCP protein"/>
    <property type="match status" value="1"/>
</dbReference>
<comment type="caution">
    <text evidence="4">The sequence shown here is derived from an EMBL/GenBank/DDBJ whole genome shotgun (WGS) entry which is preliminary data.</text>
</comment>
<proteinExistence type="inferred from homology"/>
<evidence type="ECO:0000259" key="3">
    <source>
        <dbReference type="Pfam" id="PF03816"/>
    </source>
</evidence>